<organism evidence="1 2">
    <name type="scientific">Pongo abelii</name>
    <name type="common">Sumatran orangutan</name>
    <name type="synonym">Pongo pygmaeus abelii</name>
    <dbReference type="NCBI Taxonomy" id="9601"/>
    <lineage>
        <taxon>Eukaryota</taxon>
        <taxon>Metazoa</taxon>
        <taxon>Chordata</taxon>
        <taxon>Craniata</taxon>
        <taxon>Vertebrata</taxon>
        <taxon>Euteleostomi</taxon>
        <taxon>Mammalia</taxon>
        <taxon>Eutheria</taxon>
        <taxon>Euarchontoglires</taxon>
        <taxon>Primates</taxon>
        <taxon>Haplorrhini</taxon>
        <taxon>Catarrhini</taxon>
        <taxon>Hominidae</taxon>
        <taxon>Pongo</taxon>
    </lineage>
</organism>
<proteinExistence type="predicted"/>
<protein>
    <submittedName>
        <fullName evidence="1">Uncharacterized protein</fullName>
    </submittedName>
</protein>
<dbReference type="AlphaFoldDB" id="A0A8I5YPN5"/>
<dbReference type="OMA" id="FFIEMEF"/>
<dbReference type="Proteomes" id="UP000001595">
    <property type="component" value="Chromosome 9"/>
</dbReference>
<dbReference type="GeneTree" id="ENSGT01120000271815"/>
<dbReference type="PANTHER" id="PTHR12138">
    <property type="entry name" value="PRIMATE-EXPANDED PROTEIN FAMILY"/>
    <property type="match status" value="1"/>
</dbReference>
<sequence length="145" mass="16181">MIFFFFFLRQSLTLPPRLKCSDTIMAAALTSQAQVILPPQPPRHVHHTWLIFVFFIEMEFHHVAQAGLELLDSRDLPTLASQSAGITGMSHHTWPFSWPRLRTGCSKCSNHPQNLSAQGLLGSTVPSWHCSLPPPRIGVQRVGCG</sequence>
<name>A0A8I5YPN5_PONAB</name>
<reference evidence="1" key="2">
    <citation type="submission" date="2025-08" db="UniProtKB">
        <authorList>
            <consortium name="Ensembl"/>
        </authorList>
    </citation>
    <scope>IDENTIFICATION</scope>
</reference>
<dbReference type="PRINTS" id="PR02045">
    <property type="entry name" value="F138DOMAIN"/>
</dbReference>
<evidence type="ECO:0000313" key="2">
    <source>
        <dbReference type="Proteomes" id="UP000001595"/>
    </source>
</evidence>
<accession>A0A8I5YPN5</accession>
<reference evidence="1" key="3">
    <citation type="submission" date="2025-09" db="UniProtKB">
        <authorList>
            <consortium name="Ensembl"/>
        </authorList>
    </citation>
    <scope>IDENTIFICATION</scope>
</reference>
<evidence type="ECO:0000313" key="1">
    <source>
        <dbReference type="Ensembl" id="ENSPPYP00000039371.1"/>
    </source>
</evidence>
<dbReference type="Ensembl" id="ENSPPYT00000054022.1">
    <property type="protein sequence ID" value="ENSPPYP00000039371.1"/>
    <property type="gene ID" value="ENSPPYG00000033326.1"/>
</dbReference>
<keyword evidence="2" id="KW-1185">Reference proteome</keyword>
<dbReference type="PANTHER" id="PTHR12138:SF135">
    <property type="entry name" value="SAM DOMAIN-CONTAINING PROTEIN"/>
    <property type="match status" value="1"/>
</dbReference>
<reference evidence="1 2" key="1">
    <citation type="submission" date="2008-02" db="EMBL/GenBank/DDBJ databases">
        <title>A 6x draft sequence assembly of the Pongo pygmaeus abelii genome.</title>
        <authorList>
            <person name="Wilson R.K."/>
            <person name="Mardis E."/>
        </authorList>
    </citation>
    <scope>NUCLEOTIDE SEQUENCE [LARGE SCALE GENOMIC DNA]</scope>
</reference>